<evidence type="ECO:0000313" key="2">
    <source>
        <dbReference type="Proteomes" id="UP000298663"/>
    </source>
</evidence>
<dbReference type="Proteomes" id="UP000298663">
    <property type="component" value="Unassembled WGS sequence"/>
</dbReference>
<name>A0A4U5LWM8_STECR</name>
<comment type="caution">
    <text evidence="1">The sequence shown here is derived from an EMBL/GenBank/DDBJ whole genome shotgun (WGS) entry which is preliminary data.</text>
</comment>
<evidence type="ECO:0000313" key="1">
    <source>
        <dbReference type="EMBL" id="TKR60593.1"/>
    </source>
</evidence>
<reference evidence="1 2" key="2">
    <citation type="journal article" date="2019" name="G3 (Bethesda)">
        <title>Hybrid Assembly of the Genome of the Entomopathogenic Nematode Steinernema carpocapsae Identifies the X-Chromosome.</title>
        <authorList>
            <person name="Serra L."/>
            <person name="Macchietto M."/>
            <person name="Macias-Munoz A."/>
            <person name="McGill C.J."/>
            <person name="Rodriguez I.M."/>
            <person name="Rodriguez B."/>
            <person name="Murad R."/>
            <person name="Mortazavi A."/>
        </authorList>
    </citation>
    <scope>NUCLEOTIDE SEQUENCE [LARGE SCALE GENOMIC DNA]</scope>
    <source>
        <strain evidence="1 2">ALL</strain>
    </source>
</reference>
<gene>
    <name evidence="1" type="ORF">L596_027820</name>
</gene>
<keyword evidence="2" id="KW-1185">Reference proteome</keyword>
<accession>A0A4U5LWM8</accession>
<dbReference type="EMBL" id="AZBU02000011">
    <property type="protein sequence ID" value="TKR60593.1"/>
    <property type="molecule type" value="Genomic_DNA"/>
</dbReference>
<proteinExistence type="predicted"/>
<protein>
    <submittedName>
        <fullName evidence="1">Uncharacterized protein</fullName>
    </submittedName>
</protein>
<dbReference type="AlphaFoldDB" id="A0A4U5LWM8"/>
<organism evidence="1 2">
    <name type="scientific">Steinernema carpocapsae</name>
    <name type="common">Entomopathogenic nematode</name>
    <dbReference type="NCBI Taxonomy" id="34508"/>
    <lineage>
        <taxon>Eukaryota</taxon>
        <taxon>Metazoa</taxon>
        <taxon>Ecdysozoa</taxon>
        <taxon>Nematoda</taxon>
        <taxon>Chromadorea</taxon>
        <taxon>Rhabditida</taxon>
        <taxon>Tylenchina</taxon>
        <taxon>Panagrolaimomorpha</taxon>
        <taxon>Strongyloidoidea</taxon>
        <taxon>Steinernematidae</taxon>
        <taxon>Steinernema</taxon>
    </lineage>
</organism>
<reference evidence="1 2" key="1">
    <citation type="journal article" date="2015" name="Genome Biol.">
        <title>Comparative genomics of Steinernema reveals deeply conserved gene regulatory networks.</title>
        <authorList>
            <person name="Dillman A.R."/>
            <person name="Macchietto M."/>
            <person name="Porter C.F."/>
            <person name="Rogers A."/>
            <person name="Williams B."/>
            <person name="Antoshechkin I."/>
            <person name="Lee M.M."/>
            <person name="Goodwin Z."/>
            <person name="Lu X."/>
            <person name="Lewis E.E."/>
            <person name="Goodrich-Blair H."/>
            <person name="Stock S.P."/>
            <person name="Adams B.J."/>
            <person name="Sternberg P.W."/>
            <person name="Mortazavi A."/>
        </authorList>
    </citation>
    <scope>NUCLEOTIDE SEQUENCE [LARGE SCALE GENOMIC DNA]</scope>
    <source>
        <strain evidence="1 2">ALL</strain>
    </source>
</reference>
<sequence>MLQSRALCAAQDTFLHHLPLALLRPPSKQLSKRFSALPRHPAAVPRVLTSNLISILGVFLEVAANVRQMGLSSYRVGSLRFSNPSIFPTGNSEPSGVVPHCRSVSAAQNRCVNRFYFVFFVAAPRKSENLFLRFCHAWCH</sequence>